<protein>
    <submittedName>
        <fullName evidence="1">Uncharacterized protein</fullName>
    </submittedName>
</protein>
<gene>
    <name evidence="1" type="ORF">Taro_056218</name>
</gene>
<evidence type="ECO:0000313" key="1">
    <source>
        <dbReference type="EMBL" id="MQM23155.1"/>
    </source>
</evidence>
<sequence length="114" mass="12156">CAFWTPPSSSQLRLIDAGKWSQFPARLSRAAVVGIRPNRGLALRRLALSPASCPCGVIFRGAAPCSCLPKLARGEGRFGVVETPFFAEEVVVGLLAWPRTELSGCPLSRSFPSG</sequence>
<evidence type="ECO:0000313" key="2">
    <source>
        <dbReference type="Proteomes" id="UP000652761"/>
    </source>
</evidence>
<proteinExistence type="predicted"/>
<feature type="non-terminal residue" evidence="1">
    <location>
        <position position="114"/>
    </location>
</feature>
<dbReference type="Proteomes" id="UP000652761">
    <property type="component" value="Unassembled WGS sequence"/>
</dbReference>
<organism evidence="1 2">
    <name type="scientific">Colocasia esculenta</name>
    <name type="common">Wild taro</name>
    <name type="synonym">Arum esculentum</name>
    <dbReference type="NCBI Taxonomy" id="4460"/>
    <lineage>
        <taxon>Eukaryota</taxon>
        <taxon>Viridiplantae</taxon>
        <taxon>Streptophyta</taxon>
        <taxon>Embryophyta</taxon>
        <taxon>Tracheophyta</taxon>
        <taxon>Spermatophyta</taxon>
        <taxon>Magnoliopsida</taxon>
        <taxon>Liliopsida</taxon>
        <taxon>Araceae</taxon>
        <taxon>Aroideae</taxon>
        <taxon>Colocasieae</taxon>
        <taxon>Colocasia</taxon>
    </lineage>
</organism>
<reference evidence="1" key="1">
    <citation type="submission" date="2017-07" db="EMBL/GenBank/DDBJ databases">
        <title>Taro Niue Genome Assembly and Annotation.</title>
        <authorList>
            <person name="Atibalentja N."/>
            <person name="Keating K."/>
            <person name="Fields C.J."/>
        </authorList>
    </citation>
    <scope>NUCLEOTIDE SEQUENCE</scope>
    <source>
        <strain evidence="1">Niue_2</strain>
        <tissue evidence="1">Leaf</tissue>
    </source>
</reference>
<accession>A0A843XWL8</accession>
<keyword evidence="2" id="KW-1185">Reference proteome</keyword>
<dbReference type="AlphaFoldDB" id="A0A843XWL8"/>
<comment type="caution">
    <text evidence="1">The sequence shown here is derived from an EMBL/GenBank/DDBJ whole genome shotgun (WGS) entry which is preliminary data.</text>
</comment>
<dbReference type="EMBL" id="NMUH01015234">
    <property type="protein sequence ID" value="MQM23155.1"/>
    <property type="molecule type" value="Genomic_DNA"/>
</dbReference>
<name>A0A843XWL8_COLES</name>